<dbReference type="RefSeq" id="WP_189032050.1">
    <property type="nucleotide sequence ID" value="NZ_BMNE01000005.1"/>
</dbReference>
<feature type="transmembrane region" description="Helical" evidence="1">
    <location>
        <begin position="53"/>
        <end position="74"/>
    </location>
</feature>
<evidence type="ECO:0000256" key="1">
    <source>
        <dbReference type="SAM" id="Phobius"/>
    </source>
</evidence>
<feature type="transmembrane region" description="Helical" evidence="1">
    <location>
        <begin position="81"/>
        <end position="100"/>
    </location>
</feature>
<gene>
    <name evidence="2" type="ORF">GCM10011610_46820</name>
</gene>
<feature type="transmembrane region" description="Helical" evidence="1">
    <location>
        <begin position="120"/>
        <end position="139"/>
    </location>
</feature>
<organism evidence="2 3">
    <name type="scientific">Nocardia rhizosphaerihabitans</name>
    <dbReference type="NCBI Taxonomy" id="1691570"/>
    <lineage>
        <taxon>Bacteria</taxon>
        <taxon>Bacillati</taxon>
        <taxon>Actinomycetota</taxon>
        <taxon>Actinomycetes</taxon>
        <taxon>Mycobacteriales</taxon>
        <taxon>Nocardiaceae</taxon>
        <taxon>Nocardia</taxon>
    </lineage>
</organism>
<keyword evidence="1" id="KW-1133">Transmembrane helix</keyword>
<reference evidence="3" key="1">
    <citation type="journal article" date="2019" name="Int. J. Syst. Evol. Microbiol.">
        <title>The Global Catalogue of Microorganisms (GCM) 10K type strain sequencing project: providing services to taxonomists for standard genome sequencing and annotation.</title>
        <authorList>
            <consortium name="The Broad Institute Genomics Platform"/>
            <consortium name="The Broad Institute Genome Sequencing Center for Infectious Disease"/>
            <person name="Wu L."/>
            <person name="Ma J."/>
        </authorList>
    </citation>
    <scope>NUCLEOTIDE SEQUENCE [LARGE SCALE GENOMIC DNA]</scope>
    <source>
        <strain evidence="3">CGMCC 4.7329</strain>
    </source>
</reference>
<dbReference type="EMBL" id="BMNE01000005">
    <property type="protein sequence ID" value="GGN88890.1"/>
    <property type="molecule type" value="Genomic_DNA"/>
</dbReference>
<keyword evidence="1" id="KW-0472">Membrane</keyword>
<proteinExistence type="predicted"/>
<evidence type="ECO:0000313" key="3">
    <source>
        <dbReference type="Proteomes" id="UP000658127"/>
    </source>
</evidence>
<feature type="transmembrane region" description="Helical" evidence="1">
    <location>
        <begin position="12"/>
        <end position="41"/>
    </location>
</feature>
<dbReference type="Proteomes" id="UP000658127">
    <property type="component" value="Unassembled WGS sequence"/>
</dbReference>
<comment type="caution">
    <text evidence="2">The sequence shown here is derived from an EMBL/GenBank/DDBJ whole genome shotgun (WGS) entry which is preliminary data.</text>
</comment>
<name>A0ABQ2KQA1_9NOCA</name>
<protein>
    <submittedName>
        <fullName evidence="2">Uncharacterized protein</fullName>
    </submittedName>
</protein>
<accession>A0ABQ2KQA1</accession>
<sequence length="181" mass="18551">MVVHEAKSTIGEVTAITAVCCAAMAAAANLLGAVILVRAFLADPDRLDDSLTLFATLGALVAAFAFGYGGLLLARRDQTGRWVLIVAAGAQVGLGVLGLLATLVNYDSEYGIRWFAEEPVLRSILIGFGGVPGAVTAIVNHSWAAALAAVVLGALVLLPAALPWTAAYTLARPKTVVGPNV</sequence>
<keyword evidence="3" id="KW-1185">Reference proteome</keyword>
<evidence type="ECO:0000313" key="2">
    <source>
        <dbReference type="EMBL" id="GGN88890.1"/>
    </source>
</evidence>
<keyword evidence="1" id="KW-0812">Transmembrane</keyword>
<feature type="transmembrane region" description="Helical" evidence="1">
    <location>
        <begin position="146"/>
        <end position="171"/>
    </location>
</feature>